<dbReference type="PANTHER" id="PTHR14741:SF32">
    <property type="entry name" value="TRIMETHYLGUANOSINE SYNTHASE"/>
    <property type="match status" value="1"/>
</dbReference>
<evidence type="ECO:0000313" key="1">
    <source>
        <dbReference type="EMBL" id="CAD7652525.1"/>
    </source>
</evidence>
<proteinExistence type="predicted"/>
<keyword evidence="2" id="KW-1185">Reference proteome</keyword>
<dbReference type="EMBL" id="CAJPVJ010005640">
    <property type="protein sequence ID" value="CAG2169712.1"/>
    <property type="molecule type" value="Genomic_DNA"/>
</dbReference>
<reference evidence="1" key="1">
    <citation type="submission" date="2020-11" db="EMBL/GenBank/DDBJ databases">
        <authorList>
            <person name="Tran Van P."/>
        </authorList>
    </citation>
    <scope>NUCLEOTIDE SEQUENCE</scope>
</reference>
<protein>
    <submittedName>
        <fullName evidence="1">Uncharacterized protein</fullName>
    </submittedName>
</protein>
<dbReference type="GO" id="GO:0071164">
    <property type="term" value="F:RNA cap trimethylguanosine synthase activity"/>
    <property type="evidence" value="ECO:0007669"/>
    <property type="project" value="TreeGrafter"/>
</dbReference>
<organism evidence="1">
    <name type="scientific">Oppiella nova</name>
    <dbReference type="NCBI Taxonomy" id="334625"/>
    <lineage>
        <taxon>Eukaryota</taxon>
        <taxon>Metazoa</taxon>
        <taxon>Ecdysozoa</taxon>
        <taxon>Arthropoda</taxon>
        <taxon>Chelicerata</taxon>
        <taxon>Arachnida</taxon>
        <taxon>Acari</taxon>
        <taxon>Acariformes</taxon>
        <taxon>Sarcoptiformes</taxon>
        <taxon>Oribatida</taxon>
        <taxon>Brachypylina</taxon>
        <taxon>Oppioidea</taxon>
        <taxon>Oppiidae</taxon>
        <taxon>Oppiella</taxon>
    </lineage>
</organism>
<dbReference type="PANTHER" id="PTHR14741">
    <property type="entry name" value="S-ADENOSYLMETHIONINE-DEPENDENT METHYLTRANSFERASE RELATED"/>
    <property type="match status" value="1"/>
</dbReference>
<name>A0A7R9QP01_9ACAR</name>
<sequence>MKRLYESESELVLETFTHKRKKYKKRKTKYWHQRYDLFSRFDEGIRMDSESWYSVTPERIAQHIAQRFSLNNHNYIIIPEICPEI</sequence>
<gene>
    <name evidence="1" type="ORF">ONB1V03_LOCUS9186</name>
</gene>
<dbReference type="Gene3D" id="3.40.50.150">
    <property type="entry name" value="Vaccinia Virus protein VP39"/>
    <property type="match status" value="1"/>
</dbReference>
<evidence type="ECO:0000313" key="2">
    <source>
        <dbReference type="Proteomes" id="UP000728032"/>
    </source>
</evidence>
<accession>A0A7R9QP01</accession>
<dbReference type="InterPro" id="IPR029063">
    <property type="entry name" value="SAM-dependent_MTases_sf"/>
</dbReference>
<dbReference type="AlphaFoldDB" id="A0A7R9QP01"/>
<dbReference type="OrthoDB" id="194443at2759"/>
<dbReference type="Proteomes" id="UP000728032">
    <property type="component" value="Unassembled WGS sequence"/>
</dbReference>
<dbReference type="EMBL" id="OC920465">
    <property type="protein sequence ID" value="CAD7652525.1"/>
    <property type="molecule type" value="Genomic_DNA"/>
</dbReference>
<dbReference type="GO" id="GO:0005634">
    <property type="term" value="C:nucleus"/>
    <property type="evidence" value="ECO:0007669"/>
    <property type="project" value="TreeGrafter"/>
</dbReference>